<keyword evidence="3 12" id="KW-1134">Transmembrane beta strand</keyword>
<name>A0AAP9JIV5_GLUTH</name>
<dbReference type="Gene3D" id="2.170.130.10">
    <property type="entry name" value="TonB-dependent receptor, plug domain"/>
    <property type="match status" value="1"/>
</dbReference>
<dbReference type="RefSeq" id="WP_148620608.1">
    <property type="nucleotide sequence ID" value="NZ_CP043043.1"/>
</dbReference>
<dbReference type="Proteomes" id="UP000323560">
    <property type="component" value="Chromosome"/>
</dbReference>
<dbReference type="InterPro" id="IPR036942">
    <property type="entry name" value="Beta-barrel_TonB_sf"/>
</dbReference>
<dbReference type="Pfam" id="PF00593">
    <property type="entry name" value="TonB_dep_Rec_b-barrel"/>
    <property type="match status" value="1"/>
</dbReference>
<comment type="subcellular location">
    <subcellularLocation>
        <location evidence="1 12">Cell outer membrane</location>
        <topology evidence="1 12">Multi-pass membrane protein</topology>
    </subcellularLocation>
</comment>
<keyword evidence="2 12" id="KW-0813">Transport</keyword>
<dbReference type="SUPFAM" id="SSF56935">
    <property type="entry name" value="Porins"/>
    <property type="match status" value="1"/>
</dbReference>
<evidence type="ECO:0000313" key="16">
    <source>
        <dbReference type="EMBL" id="QEH96844.1"/>
    </source>
</evidence>
<evidence type="ECO:0000256" key="12">
    <source>
        <dbReference type="PROSITE-ProRule" id="PRU01360"/>
    </source>
</evidence>
<keyword evidence="6" id="KW-0732">Signal</keyword>
<dbReference type="InterPro" id="IPR039426">
    <property type="entry name" value="TonB-dep_rcpt-like"/>
</dbReference>
<dbReference type="InterPro" id="IPR000531">
    <property type="entry name" value="Beta-barrel_TonB"/>
</dbReference>
<evidence type="ECO:0000256" key="10">
    <source>
        <dbReference type="ARBA" id="ARBA00023136"/>
    </source>
</evidence>
<dbReference type="AlphaFoldDB" id="A0AAP9JIV5"/>
<evidence type="ECO:0000259" key="15">
    <source>
        <dbReference type="Pfam" id="PF07715"/>
    </source>
</evidence>
<gene>
    <name evidence="16" type="ORF">FXF46_11490</name>
</gene>
<reference evidence="16 17" key="1">
    <citation type="submission" date="2019-08" db="EMBL/GenBank/DDBJ databases">
        <title>Gluconobacter frateurii HD924 genome.</title>
        <authorList>
            <person name="Liu Y."/>
            <person name="Zhang P."/>
        </authorList>
    </citation>
    <scope>NUCLEOTIDE SEQUENCE [LARGE SCALE GENOMIC DNA]</scope>
    <source>
        <strain evidence="16 17">HD924</strain>
    </source>
</reference>
<keyword evidence="8" id="KW-0406">Ion transport</keyword>
<evidence type="ECO:0000256" key="8">
    <source>
        <dbReference type="ARBA" id="ARBA00023065"/>
    </source>
</evidence>
<evidence type="ECO:0000313" key="17">
    <source>
        <dbReference type="Proteomes" id="UP000323560"/>
    </source>
</evidence>
<keyword evidence="11 12" id="KW-0998">Cell outer membrane</keyword>
<sequence>MSGILFRIRKFVVNFGFFLGGEFLLLTRSGGTEMRCSRKFLLLAGCVIVITHVSPVDAQTAENQKKPSVPNDKTEYLKVHSDPEISATGVTGRQFGGGLITRETADKSISTVSRDFIAKQSPTQSTFQMLKLIPGANAASSDPFNMQFGGGGFSVRGLDSSQMGFVYEGIPVTSSYNSQVNPSEWADTENQERIRLEQGAPDISTPTVNASGGVVTIFTRDPSHHFHVMTDATGGSYDMARGFARLDTGDIGRSGLRMFMSVSQSEGNHTRGAGHDSKTHFDLGLLKDWGAESHSKLTISYSNFDISNYAYPTKAQFLTGSSYNYNANYANGTNTKYYKLHFNPYEALLVSLPTVLKLSKALTFNFTPYTYYNYGTTGFGGVVSENAVYSGLTSYKVDLNGNGQIGGSSMTYEPYIEETSRSGFNTNMVYTTGHNALTFGYWFQYENDNLFSQYGRISANGAPLNAWGDSNYYTTSNGQPIYLMASHSYVTTHVLYVGDTLSLLHNKLKLSAGFREAMVNRQGVNSLPGTPYHIETNTAEPLPTVGMTYTFDKHHQIFINGNTAFRTPTSNAMFESTYNGAVSGTGNTSLKPEYSISEEIGYRYTSDVLMARVSFFNYNFTNRLISTVVYNGNQQIPSQINGGGQHARGVDIELGTAPIYHFRPYASAEYLDARLDNNLRVGNDALPTRGKTATGAPKYQLGFGLDYDNGSLFGNVGIKWVGRQYSTLMNDASIDPYVQADMTAGYRLHNIGPLKNPEIRLNIINMANNHYLSGTYSVKSNATAATGVYGTAIAASGSPTYYVSTPFMAMATVSAGF</sequence>
<dbReference type="InterPro" id="IPR012910">
    <property type="entry name" value="Plug_dom"/>
</dbReference>
<accession>A0AAP9JIV5</accession>
<dbReference type="Pfam" id="PF07715">
    <property type="entry name" value="Plug"/>
    <property type="match status" value="1"/>
</dbReference>
<evidence type="ECO:0000256" key="13">
    <source>
        <dbReference type="RuleBase" id="RU003357"/>
    </source>
</evidence>
<dbReference type="InterPro" id="IPR037066">
    <property type="entry name" value="Plug_dom_sf"/>
</dbReference>
<keyword evidence="4" id="KW-0410">Iron transport</keyword>
<evidence type="ECO:0000259" key="14">
    <source>
        <dbReference type="Pfam" id="PF00593"/>
    </source>
</evidence>
<dbReference type="KEGG" id="gti:FXF46_11490"/>
<evidence type="ECO:0000256" key="3">
    <source>
        <dbReference type="ARBA" id="ARBA00022452"/>
    </source>
</evidence>
<dbReference type="PANTHER" id="PTHR32552">
    <property type="entry name" value="FERRICHROME IRON RECEPTOR-RELATED"/>
    <property type="match status" value="1"/>
</dbReference>
<feature type="domain" description="TonB-dependent receptor plug" evidence="15">
    <location>
        <begin position="104"/>
        <end position="204"/>
    </location>
</feature>
<evidence type="ECO:0000256" key="4">
    <source>
        <dbReference type="ARBA" id="ARBA00022496"/>
    </source>
</evidence>
<evidence type="ECO:0000256" key="1">
    <source>
        <dbReference type="ARBA" id="ARBA00004571"/>
    </source>
</evidence>
<dbReference type="Gene3D" id="2.40.170.20">
    <property type="entry name" value="TonB-dependent receptor, beta-barrel domain"/>
    <property type="match status" value="1"/>
</dbReference>
<keyword evidence="7" id="KW-0408">Iron</keyword>
<evidence type="ECO:0000256" key="11">
    <source>
        <dbReference type="ARBA" id="ARBA00023237"/>
    </source>
</evidence>
<comment type="similarity">
    <text evidence="12 13">Belongs to the TonB-dependent receptor family.</text>
</comment>
<dbReference type="PANTHER" id="PTHR32552:SF89">
    <property type="entry name" value="CATECHOLATE SIDEROPHORE RECEPTOR FIU"/>
    <property type="match status" value="1"/>
</dbReference>
<dbReference type="GO" id="GO:0015344">
    <property type="term" value="F:siderophore uptake transmembrane transporter activity"/>
    <property type="evidence" value="ECO:0007669"/>
    <property type="project" value="TreeGrafter"/>
</dbReference>
<evidence type="ECO:0000256" key="5">
    <source>
        <dbReference type="ARBA" id="ARBA00022692"/>
    </source>
</evidence>
<dbReference type="PROSITE" id="PS52016">
    <property type="entry name" value="TONB_DEPENDENT_REC_3"/>
    <property type="match status" value="1"/>
</dbReference>
<evidence type="ECO:0000256" key="9">
    <source>
        <dbReference type="ARBA" id="ARBA00023077"/>
    </source>
</evidence>
<evidence type="ECO:0000256" key="6">
    <source>
        <dbReference type="ARBA" id="ARBA00022729"/>
    </source>
</evidence>
<keyword evidence="16" id="KW-0675">Receptor</keyword>
<organism evidence="16 17">
    <name type="scientific">Gluconobacter thailandicus</name>
    <dbReference type="NCBI Taxonomy" id="257438"/>
    <lineage>
        <taxon>Bacteria</taxon>
        <taxon>Pseudomonadati</taxon>
        <taxon>Pseudomonadota</taxon>
        <taxon>Alphaproteobacteria</taxon>
        <taxon>Acetobacterales</taxon>
        <taxon>Acetobacteraceae</taxon>
        <taxon>Gluconobacter</taxon>
    </lineage>
</organism>
<feature type="domain" description="TonB-dependent receptor-like beta-barrel" evidence="14">
    <location>
        <begin position="303"/>
        <end position="765"/>
    </location>
</feature>
<keyword evidence="10 12" id="KW-0472">Membrane</keyword>
<evidence type="ECO:0000256" key="2">
    <source>
        <dbReference type="ARBA" id="ARBA00022448"/>
    </source>
</evidence>
<keyword evidence="9 13" id="KW-0798">TonB box</keyword>
<protein>
    <submittedName>
        <fullName evidence="16">TonB-dependent receptor</fullName>
    </submittedName>
</protein>
<keyword evidence="5 12" id="KW-0812">Transmembrane</keyword>
<dbReference type="EMBL" id="CP043043">
    <property type="protein sequence ID" value="QEH96844.1"/>
    <property type="molecule type" value="Genomic_DNA"/>
</dbReference>
<evidence type="ECO:0000256" key="7">
    <source>
        <dbReference type="ARBA" id="ARBA00023004"/>
    </source>
</evidence>
<proteinExistence type="inferred from homology"/>
<dbReference type="GO" id="GO:0009279">
    <property type="term" value="C:cell outer membrane"/>
    <property type="evidence" value="ECO:0007669"/>
    <property type="project" value="UniProtKB-SubCell"/>
</dbReference>